<keyword evidence="6" id="KW-1185">Reference proteome</keyword>
<organism evidence="5 6">
    <name type="scientific">Paraburkholderia xenovorans (strain LB400)</name>
    <dbReference type="NCBI Taxonomy" id="266265"/>
    <lineage>
        <taxon>Bacteria</taxon>
        <taxon>Pseudomonadati</taxon>
        <taxon>Pseudomonadota</taxon>
        <taxon>Betaproteobacteria</taxon>
        <taxon>Burkholderiales</taxon>
        <taxon>Burkholderiaceae</taxon>
        <taxon>Paraburkholderia</taxon>
    </lineage>
</organism>
<dbReference type="SUPFAM" id="SSF52172">
    <property type="entry name" value="CheY-like"/>
    <property type="match status" value="1"/>
</dbReference>
<evidence type="ECO:0000259" key="4">
    <source>
        <dbReference type="PROSITE" id="PS50110"/>
    </source>
</evidence>
<dbReference type="PROSITE" id="PS50110">
    <property type="entry name" value="RESPONSE_REGULATORY"/>
    <property type="match status" value="1"/>
</dbReference>
<dbReference type="InterPro" id="IPR011006">
    <property type="entry name" value="CheY-like_superfamily"/>
</dbReference>
<dbReference type="InterPro" id="IPR050595">
    <property type="entry name" value="Bact_response_regulator"/>
</dbReference>
<dbReference type="SMART" id="SM00448">
    <property type="entry name" value="REC"/>
    <property type="match status" value="1"/>
</dbReference>
<dbReference type="Gene3D" id="3.40.50.2300">
    <property type="match status" value="1"/>
</dbReference>
<protein>
    <submittedName>
        <fullName evidence="5">Response regulator receiver domain protein(CheY)</fullName>
    </submittedName>
</protein>
<evidence type="ECO:0000256" key="2">
    <source>
        <dbReference type="PROSITE-ProRule" id="PRU00169"/>
    </source>
</evidence>
<proteinExistence type="predicted"/>
<dbReference type="Pfam" id="PF00072">
    <property type="entry name" value="Response_reg"/>
    <property type="match status" value="1"/>
</dbReference>
<name>Q13R76_PARXL</name>
<dbReference type="GO" id="GO:0000160">
    <property type="term" value="P:phosphorelay signal transduction system"/>
    <property type="evidence" value="ECO:0007669"/>
    <property type="project" value="InterPro"/>
</dbReference>
<dbReference type="KEGG" id="bxe:Bxe_B2580"/>
<evidence type="ECO:0000256" key="3">
    <source>
        <dbReference type="SAM" id="MobiDB-lite"/>
    </source>
</evidence>
<dbReference type="Proteomes" id="UP000001817">
    <property type="component" value="Chromosome 2"/>
</dbReference>
<dbReference type="eggNOG" id="COG0784">
    <property type="taxonomic scope" value="Bacteria"/>
</dbReference>
<gene>
    <name evidence="5" type="ORF">Bxe_B2580</name>
</gene>
<dbReference type="PANTHER" id="PTHR44591:SF19">
    <property type="entry name" value="TWO-COMPONENT RESPONSE REGULATOR-RELATED"/>
    <property type="match status" value="1"/>
</dbReference>
<dbReference type="SMR" id="Q13R76"/>
<accession>Q13R76</accession>
<evidence type="ECO:0000313" key="5">
    <source>
        <dbReference type="EMBL" id="ABE33413.1"/>
    </source>
</evidence>
<dbReference type="PANTHER" id="PTHR44591">
    <property type="entry name" value="STRESS RESPONSE REGULATOR PROTEIN 1"/>
    <property type="match status" value="1"/>
</dbReference>
<dbReference type="STRING" id="266265.Bxe_B2580"/>
<feature type="region of interest" description="Disordered" evidence="3">
    <location>
        <begin position="1"/>
        <end position="24"/>
    </location>
</feature>
<evidence type="ECO:0000313" key="6">
    <source>
        <dbReference type="Proteomes" id="UP000001817"/>
    </source>
</evidence>
<evidence type="ECO:0000256" key="1">
    <source>
        <dbReference type="ARBA" id="ARBA00022553"/>
    </source>
</evidence>
<dbReference type="InterPro" id="IPR001789">
    <property type="entry name" value="Sig_transdc_resp-reg_receiver"/>
</dbReference>
<keyword evidence="1 2" id="KW-0597">Phosphoprotein</keyword>
<dbReference type="EMBL" id="CP000271">
    <property type="protein sequence ID" value="ABE33413.1"/>
    <property type="molecule type" value="Genomic_DNA"/>
</dbReference>
<feature type="modified residue" description="4-aspartylphosphate" evidence="2">
    <location>
        <position position="80"/>
    </location>
</feature>
<sequence length="150" mass="15901">MAILPAPLSRPGREHPRPGATDISGISKMSRVLLVDDQPEALSALRAVLVGRGYTVATAADGAEAFERLQRTRVSAVVCDWRMPNMDGAELIESMQARSELASVPVILTSGSGEVPAFPVKGFLRKPFALDKLLSLLAECESDAATPAVC</sequence>
<dbReference type="AlphaFoldDB" id="Q13R76"/>
<feature type="domain" description="Response regulatory" evidence="4">
    <location>
        <begin position="31"/>
        <end position="141"/>
    </location>
</feature>
<reference evidence="5 6" key="1">
    <citation type="journal article" date="2006" name="Proc. Natl. Acad. Sci. U.S.A.">
        <title>Burkholderia xenovorans LB400 harbors a multi-replicon, 9.73-Mbp genome shaped for versatility.</title>
        <authorList>
            <person name="Chain P.S."/>
            <person name="Denef V.J."/>
            <person name="Konstantinidis K.T."/>
            <person name="Vergez L.M."/>
            <person name="Agullo L."/>
            <person name="Reyes V.L."/>
            <person name="Hauser L."/>
            <person name="Cordova M."/>
            <person name="Gomez L."/>
            <person name="Gonzalez M."/>
            <person name="Land M."/>
            <person name="Lao V."/>
            <person name="Larimer F."/>
            <person name="LiPuma J.J."/>
            <person name="Mahenthiralingam E."/>
            <person name="Malfatti S.A."/>
            <person name="Marx C.J."/>
            <person name="Parnell J.J."/>
            <person name="Ramette A."/>
            <person name="Richardson P."/>
            <person name="Seeger M."/>
            <person name="Smith D."/>
            <person name="Spilker T."/>
            <person name="Sul W.J."/>
            <person name="Tsoi T.V."/>
            <person name="Ulrich L.E."/>
            <person name="Zhulin I.B."/>
            <person name="Tiedje J.M."/>
        </authorList>
    </citation>
    <scope>NUCLEOTIDE SEQUENCE [LARGE SCALE GENOMIC DNA]</scope>
    <source>
        <strain evidence="5 6">LB400</strain>
    </source>
</reference>